<comment type="caution">
    <text evidence="1">The sequence shown here is derived from an EMBL/GenBank/DDBJ whole genome shotgun (WGS) entry which is preliminary data.</text>
</comment>
<organism evidence="1 2">
    <name type="scientific">Champsocephalus gunnari</name>
    <name type="common">Mackerel icefish</name>
    <dbReference type="NCBI Taxonomy" id="52237"/>
    <lineage>
        <taxon>Eukaryota</taxon>
        <taxon>Metazoa</taxon>
        <taxon>Chordata</taxon>
        <taxon>Craniata</taxon>
        <taxon>Vertebrata</taxon>
        <taxon>Euteleostomi</taxon>
        <taxon>Actinopterygii</taxon>
        <taxon>Neopterygii</taxon>
        <taxon>Teleostei</taxon>
        <taxon>Neoteleostei</taxon>
        <taxon>Acanthomorphata</taxon>
        <taxon>Eupercaria</taxon>
        <taxon>Perciformes</taxon>
        <taxon>Notothenioidei</taxon>
        <taxon>Channichthyidae</taxon>
        <taxon>Champsocephalus</taxon>
    </lineage>
</organism>
<name>A0AAN8H6L5_CHAGU</name>
<dbReference type="Proteomes" id="UP001331515">
    <property type="component" value="Unassembled WGS sequence"/>
</dbReference>
<accession>A0AAN8H6L5</accession>
<proteinExistence type="predicted"/>
<keyword evidence="2" id="KW-1185">Reference proteome</keyword>
<protein>
    <submittedName>
        <fullName evidence="1">Uncharacterized protein</fullName>
    </submittedName>
</protein>
<dbReference type="EMBL" id="JAURVH010001532">
    <property type="protein sequence ID" value="KAK5901404.1"/>
    <property type="molecule type" value="Genomic_DNA"/>
</dbReference>
<evidence type="ECO:0000313" key="1">
    <source>
        <dbReference type="EMBL" id="KAK5901404.1"/>
    </source>
</evidence>
<dbReference type="AlphaFoldDB" id="A0AAN8H6L5"/>
<gene>
    <name evidence="1" type="ORF">CgunFtcFv8_026280</name>
</gene>
<sequence>MGALTGAQVTAAQLAGLAPRGHVREHGPSANAGVFGRLAGAGWLTKSMLGLIDLPPFTARAMTHHELDVAGLMTARGICSLIAKKADQRRRLLILETMAPRLPVDKLMTQREARDALEGILGPQGDLRMSAWFQSYAAIMIPGADVWGAATGEWGATVILVQKVGHVQAAVMRDEQQSRDKVLYSILLCMVSFAMRGDISQKKLAKSSGPPCPTNALK</sequence>
<reference evidence="1 2" key="1">
    <citation type="journal article" date="2023" name="Mol. Biol. Evol.">
        <title>Genomics of Secondarily Temperate Adaptation in the Only Non-Antarctic Icefish.</title>
        <authorList>
            <person name="Rivera-Colon A.G."/>
            <person name="Rayamajhi N."/>
            <person name="Minhas B.F."/>
            <person name="Madrigal G."/>
            <person name="Bilyk K.T."/>
            <person name="Yoon V."/>
            <person name="Hune M."/>
            <person name="Gregory S."/>
            <person name="Cheng C.H.C."/>
            <person name="Catchen J.M."/>
        </authorList>
    </citation>
    <scope>NUCLEOTIDE SEQUENCE [LARGE SCALE GENOMIC DNA]</scope>
    <source>
        <tissue evidence="1">White muscle</tissue>
    </source>
</reference>
<evidence type="ECO:0000313" key="2">
    <source>
        <dbReference type="Proteomes" id="UP001331515"/>
    </source>
</evidence>